<dbReference type="GO" id="GO:0030170">
    <property type="term" value="F:pyridoxal phosphate binding"/>
    <property type="evidence" value="ECO:0007669"/>
    <property type="project" value="InterPro"/>
</dbReference>
<keyword evidence="4 7" id="KW-0456">Lyase</keyword>
<dbReference type="PANTHER" id="PTHR43525">
    <property type="entry name" value="PROTEIN MALY"/>
    <property type="match status" value="1"/>
</dbReference>
<dbReference type="InterPro" id="IPR015421">
    <property type="entry name" value="PyrdxlP-dep_Trfase_major"/>
</dbReference>
<reference evidence="7 8" key="1">
    <citation type="submission" date="2020-07" db="EMBL/GenBank/DDBJ databases">
        <title>Sequencing the genomes of 1000 actinobacteria strains.</title>
        <authorList>
            <person name="Klenk H.-P."/>
        </authorList>
    </citation>
    <scope>NUCLEOTIDE SEQUENCE [LARGE SCALE GENOMIC DNA]</scope>
    <source>
        <strain evidence="7 8">DSM 26341</strain>
    </source>
</reference>
<evidence type="ECO:0000256" key="3">
    <source>
        <dbReference type="ARBA" id="ARBA00022898"/>
    </source>
</evidence>
<gene>
    <name evidence="7" type="ORF">BJY26_001693</name>
</gene>
<dbReference type="Pfam" id="PF00155">
    <property type="entry name" value="Aminotran_1_2"/>
    <property type="match status" value="1"/>
</dbReference>
<dbReference type="PANTHER" id="PTHR43525:SF2">
    <property type="entry name" value="CYSTATHIONINE BETA-LYASE-RELATED"/>
    <property type="match status" value="1"/>
</dbReference>
<dbReference type="Gene3D" id="3.90.1150.10">
    <property type="entry name" value="Aspartate Aminotransferase, domain 1"/>
    <property type="match status" value="1"/>
</dbReference>
<comment type="caution">
    <text evidence="7">The sequence shown here is derived from an EMBL/GenBank/DDBJ whole genome shotgun (WGS) entry which is preliminary data.</text>
</comment>
<dbReference type="InterPro" id="IPR015424">
    <property type="entry name" value="PyrdxlP-dep_Trfase"/>
</dbReference>
<organism evidence="7 8">
    <name type="scientific">Spelaeicoccus albus</name>
    <dbReference type="NCBI Taxonomy" id="1280376"/>
    <lineage>
        <taxon>Bacteria</taxon>
        <taxon>Bacillati</taxon>
        <taxon>Actinomycetota</taxon>
        <taxon>Actinomycetes</taxon>
        <taxon>Micrococcales</taxon>
        <taxon>Brevibacteriaceae</taxon>
        <taxon>Spelaeicoccus</taxon>
    </lineage>
</organism>
<dbReference type="RefSeq" id="WP_237249113.1">
    <property type="nucleotide sequence ID" value="NZ_JACBZP010000001.1"/>
</dbReference>
<evidence type="ECO:0000313" key="7">
    <source>
        <dbReference type="EMBL" id="NYI67387.1"/>
    </source>
</evidence>
<dbReference type="EMBL" id="JACBZP010000001">
    <property type="protein sequence ID" value="NYI67387.1"/>
    <property type="molecule type" value="Genomic_DNA"/>
</dbReference>
<protein>
    <recommendedName>
        <fullName evidence="2">cysteine-S-conjugate beta-lyase</fullName>
        <ecNumber evidence="2">4.4.1.13</ecNumber>
    </recommendedName>
</protein>
<sequence length="387" mass="41509">MSQIDAVTESDLRAQGSMKWTRYPDVTGAWVAEMDFGVAGPITDALHKAVDAGGFGYLPPAMEVELSAAAADWYTSRYGWNVAPERIRPLPDVLTGLDAAIDHFSVPGSKVILPTPAYMPFMTVPGAHHRDIIQVPMSRTDDGWNLDLDAIDKAFDDGGDLLIFCNPHNPIGKVYSKEEMLAVAEVVDRHGGRVFSDEIHAPLIYPGSGSRHIPYASVSEVAAGHTVTAASASKAFNLPGLKCAQLILSNDADATTWARIGHPYEHGASNLGVVANVAAYTQGSEWLAGTLDYLDGNRKAMVDLVAEQLPGVGFLPPSGTYLAWLDCRDLDLGDHPFEFFMENAGVACTDGALCGEAGKCHIRFNFATPRPVLTAALERMGRALAAR</sequence>
<evidence type="ECO:0000256" key="1">
    <source>
        <dbReference type="ARBA" id="ARBA00001933"/>
    </source>
</evidence>
<evidence type="ECO:0000256" key="2">
    <source>
        <dbReference type="ARBA" id="ARBA00012224"/>
    </source>
</evidence>
<keyword evidence="8" id="KW-1185">Reference proteome</keyword>
<evidence type="ECO:0000256" key="4">
    <source>
        <dbReference type="ARBA" id="ARBA00023239"/>
    </source>
</evidence>
<name>A0A7Z0AAF1_9MICO</name>
<dbReference type="CDD" id="cd00609">
    <property type="entry name" value="AAT_like"/>
    <property type="match status" value="1"/>
</dbReference>
<dbReference type="Gene3D" id="3.40.640.10">
    <property type="entry name" value="Type I PLP-dependent aspartate aminotransferase-like (Major domain)"/>
    <property type="match status" value="1"/>
</dbReference>
<comment type="similarity">
    <text evidence="5">Belongs to the class-II pyridoxal-phosphate-dependent aminotransferase family. MalY/PatB cystathionine beta-lyase subfamily.</text>
</comment>
<dbReference type="GO" id="GO:0047804">
    <property type="term" value="F:cysteine-S-conjugate beta-lyase activity"/>
    <property type="evidence" value="ECO:0007669"/>
    <property type="project" value="UniProtKB-EC"/>
</dbReference>
<dbReference type="InterPro" id="IPR004839">
    <property type="entry name" value="Aminotransferase_I/II_large"/>
</dbReference>
<dbReference type="EC" id="4.4.1.13" evidence="2"/>
<accession>A0A7Z0AAF1</accession>
<comment type="cofactor">
    <cofactor evidence="1">
        <name>pyridoxal 5'-phosphate</name>
        <dbReference type="ChEBI" id="CHEBI:597326"/>
    </cofactor>
</comment>
<dbReference type="SUPFAM" id="SSF53383">
    <property type="entry name" value="PLP-dependent transferases"/>
    <property type="match status" value="1"/>
</dbReference>
<dbReference type="Proteomes" id="UP000539111">
    <property type="component" value="Unassembled WGS sequence"/>
</dbReference>
<evidence type="ECO:0000256" key="5">
    <source>
        <dbReference type="ARBA" id="ARBA00037974"/>
    </source>
</evidence>
<evidence type="ECO:0000259" key="6">
    <source>
        <dbReference type="Pfam" id="PF00155"/>
    </source>
</evidence>
<dbReference type="AlphaFoldDB" id="A0A7Z0AAF1"/>
<keyword evidence="3" id="KW-0663">Pyridoxal phosphate</keyword>
<feature type="domain" description="Aminotransferase class I/classII large" evidence="6">
    <location>
        <begin position="53"/>
        <end position="379"/>
    </location>
</feature>
<dbReference type="InterPro" id="IPR051798">
    <property type="entry name" value="Class-II_PLP-Dep_Aminotrans"/>
</dbReference>
<dbReference type="InterPro" id="IPR015422">
    <property type="entry name" value="PyrdxlP-dep_Trfase_small"/>
</dbReference>
<evidence type="ECO:0000313" key="8">
    <source>
        <dbReference type="Proteomes" id="UP000539111"/>
    </source>
</evidence>
<proteinExistence type="inferred from homology"/>